<proteinExistence type="inferred from homology"/>
<dbReference type="InterPro" id="IPR001537">
    <property type="entry name" value="SpoU_MeTrfase"/>
</dbReference>
<dbReference type="InterPro" id="IPR029028">
    <property type="entry name" value="Alpha/beta_knot_MTases"/>
</dbReference>
<evidence type="ECO:0000256" key="5">
    <source>
        <dbReference type="ARBA" id="ARBA00022884"/>
    </source>
</evidence>
<dbReference type="Gene3D" id="3.40.1280.10">
    <property type="match status" value="1"/>
</dbReference>
<keyword evidence="2" id="KW-0489">Methyltransferase</keyword>
<comment type="function">
    <text evidence="8">S-adenosyl-L-methionine-dependent 2'-O-ribose methyltransferase that catalyzes the formation of 2'-O-methylguanosine at position 18 (Gm18) in a subset of tRNA. Selectively mediates Gm18 methylation of tRNAGln-TTG/CTG and tRNASer-TGA/GCT. Gm18 modification can enhance the stability of modified tRNAs.</text>
</comment>
<evidence type="ECO:0000256" key="12">
    <source>
        <dbReference type="SAM" id="MobiDB-lite"/>
    </source>
</evidence>
<dbReference type="InterPro" id="IPR029026">
    <property type="entry name" value="tRNA_m1G_MTases_N"/>
</dbReference>
<evidence type="ECO:0000256" key="10">
    <source>
        <dbReference type="ARBA" id="ARBA00093636"/>
    </source>
</evidence>
<comment type="similarity">
    <text evidence="1">Belongs to the class IV-like SAM-binding methyltransferase superfamily. RNA methyltransferase TrmH family.</text>
</comment>
<dbReference type="CDD" id="cd18091">
    <property type="entry name" value="SpoU-like_TRM3-like"/>
    <property type="match status" value="1"/>
</dbReference>
<dbReference type="Proteomes" id="UP001186944">
    <property type="component" value="Unassembled WGS sequence"/>
</dbReference>
<keyword evidence="5" id="KW-0694">RNA-binding</keyword>
<evidence type="ECO:0000313" key="16">
    <source>
        <dbReference type="Proteomes" id="UP001186944"/>
    </source>
</evidence>
<dbReference type="EC" id="2.1.1.34" evidence="9"/>
<protein>
    <recommendedName>
        <fullName evidence="10">tRNA (guanosine(18)-2'-O)-methyltransferase TARBP1</fullName>
        <ecNumber evidence="9">2.1.1.34</ecNumber>
    </recommendedName>
    <alternativeName>
        <fullName evidence="11">TAR RNA-binding protein 1</fullName>
    </alternativeName>
</protein>
<evidence type="ECO:0000259" key="13">
    <source>
        <dbReference type="Pfam" id="PF00588"/>
    </source>
</evidence>
<feature type="domain" description="tRNA/rRNA methyltransferase SpoU type" evidence="13">
    <location>
        <begin position="1395"/>
        <end position="1536"/>
    </location>
</feature>
<feature type="region of interest" description="Disordered" evidence="12">
    <location>
        <begin position="1334"/>
        <end position="1362"/>
    </location>
</feature>
<keyword evidence="16" id="KW-1185">Reference proteome</keyword>
<reference evidence="15" key="1">
    <citation type="submission" date="2019-08" db="EMBL/GenBank/DDBJ databases">
        <title>The improved chromosome-level genome for the pearl oyster Pinctada fucata martensii using PacBio sequencing and Hi-C.</title>
        <authorList>
            <person name="Zheng Z."/>
        </authorList>
    </citation>
    <scope>NUCLEOTIDE SEQUENCE</scope>
    <source>
        <strain evidence="15">ZZ-2019</strain>
        <tissue evidence="15">Adductor muscle</tissue>
    </source>
</reference>
<comment type="catalytic activity">
    <reaction evidence="7">
        <text>guanosine(18) in tRNA + S-adenosyl-L-methionine = 2'-O-methylguanosine(18) in tRNA + S-adenosyl-L-homocysteine + H(+)</text>
        <dbReference type="Rhea" id="RHEA:20077"/>
        <dbReference type="Rhea" id="RHEA-COMP:10190"/>
        <dbReference type="Rhea" id="RHEA-COMP:10192"/>
        <dbReference type="ChEBI" id="CHEBI:15378"/>
        <dbReference type="ChEBI" id="CHEBI:57856"/>
        <dbReference type="ChEBI" id="CHEBI:59789"/>
        <dbReference type="ChEBI" id="CHEBI:74269"/>
        <dbReference type="ChEBI" id="CHEBI:74445"/>
        <dbReference type="EC" id="2.1.1.34"/>
    </reaction>
    <physiologicalReaction direction="left-to-right" evidence="7">
        <dbReference type="Rhea" id="RHEA:20078"/>
    </physiologicalReaction>
</comment>
<feature type="domain" description="TARBP1" evidence="14">
    <location>
        <begin position="278"/>
        <end position="422"/>
    </location>
</feature>
<comment type="caution">
    <text evidence="15">The sequence shown here is derived from an EMBL/GenBank/DDBJ whole genome shotgun (WGS) entry which is preliminary data.</text>
</comment>
<keyword evidence="4" id="KW-0949">S-adenosyl-L-methionine</keyword>
<dbReference type="InterPro" id="IPR016024">
    <property type="entry name" value="ARM-type_fold"/>
</dbReference>
<evidence type="ECO:0000313" key="15">
    <source>
        <dbReference type="EMBL" id="KAK3093846.1"/>
    </source>
</evidence>
<evidence type="ECO:0000256" key="6">
    <source>
        <dbReference type="ARBA" id="ARBA00022990"/>
    </source>
</evidence>
<dbReference type="FunFam" id="3.40.1280.10:FF:000010">
    <property type="entry name" value="probable methyltransferase TARBP1"/>
    <property type="match status" value="1"/>
</dbReference>
<dbReference type="InterPro" id="IPR044748">
    <property type="entry name" value="Trm3/TARBP1_C"/>
</dbReference>
<evidence type="ECO:0000256" key="2">
    <source>
        <dbReference type="ARBA" id="ARBA00022603"/>
    </source>
</evidence>
<evidence type="ECO:0000256" key="1">
    <source>
        <dbReference type="ARBA" id="ARBA00007228"/>
    </source>
</evidence>
<name>A0AA88Y121_PINIB</name>
<dbReference type="Pfam" id="PF00588">
    <property type="entry name" value="SpoU_methylase"/>
    <property type="match status" value="1"/>
</dbReference>
<dbReference type="SUPFAM" id="SSF75217">
    <property type="entry name" value="alpha/beta knot"/>
    <property type="match status" value="1"/>
</dbReference>
<evidence type="ECO:0000256" key="3">
    <source>
        <dbReference type="ARBA" id="ARBA00022679"/>
    </source>
</evidence>
<evidence type="ECO:0000256" key="7">
    <source>
        <dbReference type="ARBA" id="ARBA00093266"/>
    </source>
</evidence>
<evidence type="ECO:0000259" key="14">
    <source>
        <dbReference type="Pfam" id="PF25050"/>
    </source>
</evidence>
<organism evidence="15 16">
    <name type="scientific">Pinctada imbricata</name>
    <name type="common">Atlantic pearl-oyster</name>
    <name type="synonym">Pinctada martensii</name>
    <dbReference type="NCBI Taxonomy" id="66713"/>
    <lineage>
        <taxon>Eukaryota</taxon>
        <taxon>Metazoa</taxon>
        <taxon>Spiralia</taxon>
        <taxon>Lophotrochozoa</taxon>
        <taxon>Mollusca</taxon>
        <taxon>Bivalvia</taxon>
        <taxon>Autobranchia</taxon>
        <taxon>Pteriomorphia</taxon>
        <taxon>Pterioida</taxon>
        <taxon>Pterioidea</taxon>
        <taxon>Pteriidae</taxon>
        <taxon>Pinctada</taxon>
    </lineage>
</organism>
<dbReference type="Pfam" id="PF25050">
    <property type="entry name" value="TARBP1"/>
    <property type="match status" value="1"/>
</dbReference>
<evidence type="ECO:0000256" key="8">
    <source>
        <dbReference type="ARBA" id="ARBA00093361"/>
    </source>
</evidence>
<dbReference type="GO" id="GO:0030488">
    <property type="term" value="P:tRNA methylation"/>
    <property type="evidence" value="ECO:0007669"/>
    <property type="project" value="InterPro"/>
</dbReference>
<keyword evidence="3" id="KW-0808">Transferase</keyword>
<evidence type="ECO:0000256" key="11">
    <source>
        <dbReference type="ARBA" id="ARBA00093656"/>
    </source>
</evidence>
<evidence type="ECO:0000256" key="4">
    <source>
        <dbReference type="ARBA" id="ARBA00022691"/>
    </source>
</evidence>
<dbReference type="SUPFAM" id="SSF48371">
    <property type="entry name" value="ARM repeat"/>
    <property type="match status" value="2"/>
</dbReference>
<dbReference type="InterPro" id="IPR045330">
    <property type="entry name" value="TRM3/TARBP1"/>
</dbReference>
<keyword evidence="6" id="KW-0007">Acetylation</keyword>
<dbReference type="GO" id="GO:0141100">
    <property type="term" value="F:tRNA (guanine(18)-2'-O)-methyltransferase activity"/>
    <property type="evidence" value="ECO:0007669"/>
    <property type="project" value="UniProtKB-EC"/>
</dbReference>
<dbReference type="PANTHER" id="PTHR12029">
    <property type="entry name" value="RNA METHYLTRANSFERASE"/>
    <property type="match status" value="1"/>
</dbReference>
<dbReference type="GO" id="GO:0003723">
    <property type="term" value="F:RNA binding"/>
    <property type="evidence" value="ECO:0007669"/>
    <property type="project" value="UniProtKB-KW"/>
</dbReference>
<dbReference type="PANTHER" id="PTHR12029:SF11">
    <property type="entry name" value="METHYLTRANSFERASE TARBP1-RELATED"/>
    <property type="match status" value="1"/>
</dbReference>
<gene>
    <name evidence="15" type="ORF">FSP39_020941</name>
</gene>
<dbReference type="InterPro" id="IPR056921">
    <property type="entry name" value="TARBP1_dom"/>
</dbReference>
<dbReference type="EMBL" id="VSWD01000009">
    <property type="protein sequence ID" value="KAK3093846.1"/>
    <property type="molecule type" value="Genomic_DNA"/>
</dbReference>
<sequence length="1550" mass="177530">MDAETVLSLIGESGALDVDKLVVDITDKLIQLYKNNKLFEPEFQQKLPFLSNIISSVNAKDALKVSLDNVLTIIRALAMPVLQKINPLYDSREDSMSTVVQMAALLVLCLNQTPVPNSMWVLQQCLRSMRYHIRESAHVTNYADHSRENILDIHCSLEILHCYAGTMDEKSESQEMNQRMDQVMDDLFIECLNTVSEFSNKTVVALAQLCITKLLKKDPDKLLYRLTLTWEVIQRIWKENKNSDKLLMILCALSNHFFPVSGTHCGIDLRAGKESGKFWQILQNGISHKNPLTRKRAMYLLKRITDICGTVGADVGSQPSRVKTNAESKEVSGVFWWRKSEQQQLCKIWEDFVMLIETLEEKQVHVIKPLLPRLQSLIQASQYDQKNLSFLHTSWLVAVVRRALMHESVFIVRWITELVLNLDLDLCPLLHQGQDNYLSSEFLLSIQEPKLYIREPGTPLGSTPGSGASVSVFFTNCWKQLENNTARSAFFQQVIQTIITNTWGPVPLLFIYQALSQLPVSPLFNKEGIASLKKTLSVNLTTWNPYMRGAVHHFCGRVFINLIDTASVKPGDFAYVLCMFEREESLQRVSVLWGEITSWLKDVAESEKTKWSRDAIQKYLHKAISDILQMESGQDVAYSFSETEVMQTVRMLLLCVDADIIPVKRDPSSKDLSLDHYLNLLTEVINSVPSRPYLPPLKAEKAVETVISLIKEMGQINGTGSDALSSVVRSMLDGCYESLYVFAKQRLLNGWKNEEDLASIKLLYMAIGLVCGRSCDSHVISQMEKLVDACISLLKEYKAPEEVTMAIQIKRLAASRLLSSVCHTDAPAGVVNMIMGYVPDIDMSINFAKPLADIRRKTTTVAGVTPSSASDLLGISQGETMLPVMRCICHILQQALSTKPESHNEIVNCLSVCWSSLQEMRKATFFWDTLQAFIDISFQPELLKLPPESEISKWLMQCAEKLFDFGSEKSGVVNMVMSRLYSIWNHEETLIDAENYLHLMVSACMFGTIYKKQDRQILDVHCYLRTLGDTLSVNQLKPWSPRDMMVRVDAVNFLCRLKPDNPAHVKFVVSLHKELRDKYRELVAIPTGQTFSNSQVHRQKNRILQFMVLLLPFITGSESEVLWDFTWDLLMQEMQPSVRHYLEWIVMYLAYRYIHLAEKLWTLFDQMTEKRTMSLCSMFCVLSHIGPHLDHKFRVTYYATTLYKVIPWCMAHHFNTRVHAQATLVKLWQQCEQLNLQEVLNSHNVIKPCFDFFKEINNSTKNVWRLLENYFFQVFDPKRDFTIDTIYHTLPRLGILHDDEWIDTYRFKQTEEMWGKSGSFITLENGTDDLKKSTPGPWRFKGIDETEEDEEEGGNGNSNVQKKIMPWRHTDPDEEALEQLEYTNRIKERGGQDGLILVTSLIEKIPNLGGLCRTSEIFGVSQFVVRKLSYIDDKMFQSLSVTAEKWIPVLEVYHERLPEYLEEKKLEGYTLIGVEQTANSVSMTEFNFPKKSLLLLGNEKEGIPVELINLLDVCVEIPQQGVIRSLNVHVSGALMVWEYRRQQLVNTKDG</sequence>
<evidence type="ECO:0000256" key="9">
    <source>
        <dbReference type="ARBA" id="ARBA00093594"/>
    </source>
</evidence>
<accession>A0AA88Y121</accession>